<comment type="caution">
    <text evidence="1">The sequence shown here is derived from an EMBL/GenBank/DDBJ whole genome shotgun (WGS) entry which is preliminary data.</text>
</comment>
<evidence type="ECO:0000313" key="1">
    <source>
        <dbReference type="EMBL" id="KAF3273779.1"/>
    </source>
</evidence>
<dbReference type="AlphaFoldDB" id="A0A7C8VCH4"/>
<organism evidence="1 2">
    <name type="scientific">Orbilia oligospora</name>
    <name type="common">Nematode-trapping fungus</name>
    <name type="synonym">Arthrobotrys oligospora</name>
    <dbReference type="NCBI Taxonomy" id="2813651"/>
    <lineage>
        <taxon>Eukaryota</taxon>
        <taxon>Fungi</taxon>
        <taxon>Dikarya</taxon>
        <taxon>Ascomycota</taxon>
        <taxon>Pezizomycotina</taxon>
        <taxon>Orbiliomycetes</taxon>
        <taxon>Orbiliales</taxon>
        <taxon>Orbiliaceae</taxon>
        <taxon>Orbilia</taxon>
    </lineage>
</organism>
<dbReference type="Proteomes" id="UP000474640">
    <property type="component" value="Unassembled WGS sequence"/>
</dbReference>
<gene>
    <name evidence="1" type="ORF">TWF970_011623</name>
</gene>
<sequence length="106" mass="11709">MGFDRRSIIHWGPILPSAADDLLRHLLAGRANRQAQAGETSSWILEASNVTSPGLPLHRWLFPGGLHPERVPLLSTVTCCCAVLHFPRCARAGYQTNIHTYKLLSP</sequence>
<dbReference type="EMBL" id="JAABOJ010000049">
    <property type="protein sequence ID" value="KAF3273779.1"/>
    <property type="molecule type" value="Genomic_DNA"/>
</dbReference>
<name>A0A7C8VCH4_ORBOL</name>
<protein>
    <submittedName>
        <fullName evidence="1">Uncharacterized protein</fullName>
    </submittedName>
</protein>
<evidence type="ECO:0000313" key="2">
    <source>
        <dbReference type="Proteomes" id="UP000474640"/>
    </source>
</evidence>
<proteinExistence type="predicted"/>
<accession>A0A7C8VCH4</accession>
<reference evidence="1 2" key="1">
    <citation type="submission" date="2020-01" db="EMBL/GenBank/DDBJ databases">
        <authorList>
            <person name="Palmer J.M."/>
        </authorList>
    </citation>
    <scope>NUCLEOTIDE SEQUENCE [LARGE SCALE GENOMIC DNA]</scope>
    <source>
        <strain evidence="1 2">TWF970</strain>
    </source>
</reference>